<proteinExistence type="predicted"/>
<accession>A0A0R0AUR3</accession>
<gene>
    <name evidence="1" type="ORF">ARC78_00585</name>
</gene>
<name>A0A0R0AUR3_9GAMM</name>
<dbReference type="AlphaFoldDB" id="A0A0R0AUR3"/>
<organism evidence="1 2">
    <name type="scientific">Stenotrophomonas pictorum JCM 9942</name>
    <dbReference type="NCBI Taxonomy" id="1236960"/>
    <lineage>
        <taxon>Bacteria</taxon>
        <taxon>Pseudomonadati</taxon>
        <taxon>Pseudomonadota</taxon>
        <taxon>Gammaproteobacteria</taxon>
        <taxon>Lysobacterales</taxon>
        <taxon>Lysobacteraceae</taxon>
        <taxon>Stenotrophomonas</taxon>
    </lineage>
</organism>
<sequence>MMRKTLKWLGGGLLGLVLVVGGLLLVSRFWPSTTLQEEALAALETGPQRPGSNAYVALMTLHHESLDAAARRALVDALASDYGQWQQRFEAHWLENGGGMPTAPAPQLGGEPVAWVHDDALCRINEGGACLDKVRAAPEAVADALAAHAGLLERIAALSTHGHLRSELPLGPYVPLPPLQSLGLPLAAHALAHVQGDSAGALAGVCRDAGTARMLVTRSDTLVSTMIGARLLQAHARLLAAMLEEMPVDVALPAQCAAAFAPLSAAEMSGCNALRGEFEMADSLLALEARRIGRYPGGSWVFNAPRTRALQAVNLGQSCLPAAQARIAQDLPFQASQAQASVWRLECATNAIGCILGSVAAPAYEQYPRQLQDVGAELGLLNALLWLRGQPLQGSLATRLQAMPSGYASAQRPVLLAADGRGLETVLYAPRGGENRVRLPLPAALWEPAP</sequence>
<keyword evidence="2" id="KW-1185">Reference proteome</keyword>
<protein>
    <submittedName>
        <fullName evidence="1">Uncharacterized protein</fullName>
    </submittedName>
</protein>
<dbReference type="Proteomes" id="UP000050836">
    <property type="component" value="Unassembled WGS sequence"/>
</dbReference>
<reference evidence="1 2" key="1">
    <citation type="submission" date="2015-10" db="EMBL/GenBank/DDBJ databases">
        <title>Genome sequencing and analysis of members of genus Stenotrophomonas.</title>
        <authorList>
            <person name="Patil P.P."/>
            <person name="Midha S."/>
            <person name="Patil P.B."/>
        </authorList>
    </citation>
    <scope>NUCLEOTIDE SEQUENCE [LARGE SCALE GENOMIC DNA]</scope>
    <source>
        <strain evidence="1 2">JCM 9942</strain>
    </source>
</reference>
<evidence type="ECO:0000313" key="2">
    <source>
        <dbReference type="Proteomes" id="UP000050836"/>
    </source>
</evidence>
<comment type="caution">
    <text evidence="1">The sequence shown here is derived from an EMBL/GenBank/DDBJ whole genome shotgun (WGS) entry which is preliminary data.</text>
</comment>
<evidence type="ECO:0000313" key="1">
    <source>
        <dbReference type="EMBL" id="KRG45486.1"/>
    </source>
</evidence>
<dbReference type="EMBL" id="LLXS01000001">
    <property type="protein sequence ID" value="KRG45486.1"/>
    <property type="molecule type" value="Genomic_DNA"/>
</dbReference>